<feature type="domain" description="RCK C-terminal" evidence="6">
    <location>
        <begin position="122"/>
        <end position="207"/>
    </location>
</feature>
<dbReference type="CDD" id="cd07377">
    <property type="entry name" value="WHTH_GntR"/>
    <property type="match status" value="1"/>
</dbReference>
<keyword evidence="8" id="KW-1185">Reference proteome</keyword>
<dbReference type="Gene3D" id="1.10.10.10">
    <property type="entry name" value="Winged helix-like DNA-binding domain superfamily/Winged helix DNA-binding domain"/>
    <property type="match status" value="1"/>
</dbReference>
<proteinExistence type="predicted"/>
<evidence type="ECO:0000256" key="4">
    <source>
        <dbReference type="SAM" id="Coils"/>
    </source>
</evidence>
<dbReference type="SMART" id="SM00345">
    <property type="entry name" value="HTH_GNTR"/>
    <property type="match status" value="1"/>
</dbReference>
<dbReference type="InterPro" id="IPR036388">
    <property type="entry name" value="WH-like_DNA-bd_sf"/>
</dbReference>
<dbReference type="OrthoDB" id="226679at2"/>
<gene>
    <name evidence="7" type="ORF">B9W14_19620</name>
</gene>
<dbReference type="PANTHER" id="PTHR30445:SF8">
    <property type="entry name" value="K(+)_H(+) ANTIPORTER SUBUNIT KHTT"/>
    <property type="match status" value="1"/>
</dbReference>
<dbReference type="KEGG" id="cdrk:B9W14_19620"/>
<evidence type="ECO:0000313" key="8">
    <source>
        <dbReference type="Proteomes" id="UP000244910"/>
    </source>
</evidence>
<dbReference type="InterPro" id="IPR036721">
    <property type="entry name" value="RCK_C_sf"/>
</dbReference>
<keyword evidence="4" id="KW-0175">Coiled coil</keyword>
<evidence type="ECO:0000256" key="1">
    <source>
        <dbReference type="ARBA" id="ARBA00023015"/>
    </source>
</evidence>
<reference evidence="8" key="1">
    <citation type="submission" date="2017-04" db="EMBL/GenBank/DDBJ databases">
        <authorList>
            <person name="Song Y."/>
            <person name="Cho B.-K."/>
        </authorList>
    </citation>
    <scope>NUCLEOTIDE SEQUENCE [LARGE SCALE GENOMIC DNA]</scope>
    <source>
        <strain evidence="8">SL1</strain>
    </source>
</reference>
<dbReference type="AlphaFoldDB" id="A0A2U8DVC0"/>
<dbReference type="GO" id="GO:0006813">
    <property type="term" value="P:potassium ion transport"/>
    <property type="evidence" value="ECO:0007669"/>
    <property type="project" value="InterPro"/>
</dbReference>
<evidence type="ECO:0000259" key="5">
    <source>
        <dbReference type="PROSITE" id="PS50949"/>
    </source>
</evidence>
<keyword evidence="2" id="KW-0238">DNA-binding</keyword>
<dbReference type="InterPro" id="IPR036390">
    <property type="entry name" value="WH_DNA-bd_sf"/>
</dbReference>
<dbReference type="RefSeq" id="WP_032075377.1">
    <property type="nucleotide sequence ID" value="NZ_CP020953.1"/>
</dbReference>
<dbReference type="Proteomes" id="UP000244910">
    <property type="component" value="Chromosome"/>
</dbReference>
<dbReference type="InterPro" id="IPR000524">
    <property type="entry name" value="Tscrpt_reg_HTH_GntR"/>
</dbReference>
<evidence type="ECO:0000256" key="2">
    <source>
        <dbReference type="ARBA" id="ARBA00023125"/>
    </source>
</evidence>
<dbReference type="InterPro" id="IPR050144">
    <property type="entry name" value="AAE_transporter"/>
</dbReference>
<dbReference type="Pfam" id="PF02080">
    <property type="entry name" value="TrkA_C"/>
    <property type="match status" value="1"/>
</dbReference>
<dbReference type="Pfam" id="PF00392">
    <property type="entry name" value="GntR"/>
    <property type="match status" value="1"/>
</dbReference>
<evidence type="ECO:0000259" key="6">
    <source>
        <dbReference type="PROSITE" id="PS51202"/>
    </source>
</evidence>
<name>A0A2U8DVC0_9CLOT</name>
<protein>
    <submittedName>
        <fullName evidence="7">GntR family transcriptional regulator</fullName>
    </submittedName>
</protein>
<dbReference type="PANTHER" id="PTHR30445">
    <property type="entry name" value="K(+)_H(+) ANTIPORTER SUBUNIT KHTT"/>
    <property type="match status" value="1"/>
</dbReference>
<dbReference type="EMBL" id="CP020953">
    <property type="protein sequence ID" value="AWI06608.1"/>
    <property type="molecule type" value="Genomic_DNA"/>
</dbReference>
<sequence length="218" mass="24679">MSSEYIKKPVYQKISIDIANRILAGDFSAGDKLHGRSSLSSYYNVSPETIRRAIILLNDMDIVEVIKGSGIIIKSVDNCVKVIDKFKDIDSINSSRKEILELIDQKKILEEKIEGKIDELIDYSNRFINTNPFMPYEFKIYKGLNIIGKTVSESKFWQNTGATVVGIRRKGDLILSPGPNAAFQEGDTFLIIAEEDVYVKIKKFIYEDNSIAKLKNKS</sequence>
<dbReference type="SUPFAM" id="SSF116726">
    <property type="entry name" value="TrkA C-terminal domain-like"/>
    <property type="match status" value="1"/>
</dbReference>
<dbReference type="GO" id="GO:0008324">
    <property type="term" value="F:monoatomic cation transmembrane transporter activity"/>
    <property type="evidence" value="ECO:0007669"/>
    <property type="project" value="InterPro"/>
</dbReference>
<dbReference type="GO" id="GO:0003700">
    <property type="term" value="F:DNA-binding transcription factor activity"/>
    <property type="evidence" value="ECO:0007669"/>
    <property type="project" value="InterPro"/>
</dbReference>
<accession>A0A2U8DVC0</accession>
<feature type="coiled-coil region" evidence="4">
    <location>
        <begin position="92"/>
        <end position="126"/>
    </location>
</feature>
<organism evidence="7 8">
    <name type="scientific">Clostridium drakei</name>
    <dbReference type="NCBI Taxonomy" id="332101"/>
    <lineage>
        <taxon>Bacteria</taxon>
        <taxon>Bacillati</taxon>
        <taxon>Bacillota</taxon>
        <taxon>Clostridia</taxon>
        <taxon>Eubacteriales</taxon>
        <taxon>Clostridiaceae</taxon>
        <taxon>Clostridium</taxon>
    </lineage>
</organism>
<keyword evidence="3" id="KW-0804">Transcription</keyword>
<dbReference type="GO" id="GO:0003677">
    <property type="term" value="F:DNA binding"/>
    <property type="evidence" value="ECO:0007669"/>
    <property type="project" value="UniProtKB-KW"/>
</dbReference>
<keyword evidence="1" id="KW-0805">Transcription regulation</keyword>
<evidence type="ECO:0000313" key="7">
    <source>
        <dbReference type="EMBL" id="AWI06608.1"/>
    </source>
</evidence>
<dbReference type="Gene3D" id="3.30.70.1450">
    <property type="entry name" value="Regulator of K+ conductance, C-terminal domain"/>
    <property type="match status" value="1"/>
</dbReference>
<feature type="domain" description="HTH gntR-type" evidence="5">
    <location>
        <begin position="8"/>
        <end position="76"/>
    </location>
</feature>
<dbReference type="InterPro" id="IPR006037">
    <property type="entry name" value="RCK_C"/>
</dbReference>
<dbReference type="PROSITE" id="PS51202">
    <property type="entry name" value="RCK_C"/>
    <property type="match status" value="1"/>
</dbReference>
<dbReference type="PROSITE" id="PS50949">
    <property type="entry name" value="HTH_GNTR"/>
    <property type="match status" value="1"/>
</dbReference>
<dbReference type="SUPFAM" id="SSF46785">
    <property type="entry name" value="Winged helix' DNA-binding domain"/>
    <property type="match status" value="1"/>
</dbReference>
<evidence type="ECO:0000256" key="3">
    <source>
        <dbReference type="ARBA" id="ARBA00023163"/>
    </source>
</evidence>